<gene>
    <name evidence="3" type="ORF">PAI11_05290</name>
</gene>
<dbReference type="OrthoDB" id="580775at2"/>
<dbReference type="PANTHER" id="PTHR43845:SF1">
    <property type="entry name" value="BLR5969 PROTEIN"/>
    <property type="match status" value="1"/>
</dbReference>
<feature type="domain" description="AMP-dependent synthetase/ligase" evidence="2">
    <location>
        <begin position="63"/>
        <end position="263"/>
    </location>
</feature>
<evidence type="ECO:0000259" key="2">
    <source>
        <dbReference type="Pfam" id="PF00501"/>
    </source>
</evidence>
<dbReference type="RefSeq" id="WP_007570588.1">
    <property type="nucleotide sequence ID" value="NZ_AGUD01000018.1"/>
</dbReference>
<organism evidence="3 4">
    <name type="scientific">Patulibacter medicamentivorans</name>
    <dbReference type="NCBI Taxonomy" id="1097667"/>
    <lineage>
        <taxon>Bacteria</taxon>
        <taxon>Bacillati</taxon>
        <taxon>Actinomycetota</taxon>
        <taxon>Thermoleophilia</taxon>
        <taxon>Solirubrobacterales</taxon>
        <taxon>Patulibacteraceae</taxon>
        <taxon>Patulibacter</taxon>
    </lineage>
</organism>
<dbReference type="SUPFAM" id="SSF56801">
    <property type="entry name" value="Acetyl-CoA synthetase-like"/>
    <property type="match status" value="1"/>
</dbReference>
<feature type="compositionally biased region" description="Basic and acidic residues" evidence="1">
    <location>
        <begin position="394"/>
        <end position="411"/>
    </location>
</feature>
<proteinExistence type="predicted"/>
<feature type="region of interest" description="Disordered" evidence="1">
    <location>
        <begin position="392"/>
        <end position="411"/>
    </location>
</feature>
<dbReference type="InterPro" id="IPR042099">
    <property type="entry name" value="ANL_N_sf"/>
</dbReference>
<protein>
    <submittedName>
        <fullName evidence="3">AMP-binding protein</fullName>
    </submittedName>
</protein>
<accession>H0E169</accession>
<evidence type="ECO:0000256" key="1">
    <source>
        <dbReference type="SAM" id="MobiDB-lite"/>
    </source>
</evidence>
<keyword evidence="4" id="KW-1185">Reference proteome</keyword>
<evidence type="ECO:0000313" key="3">
    <source>
        <dbReference type="EMBL" id="EHN12589.1"/>
    </source>
</evidence>
<dbReference type="EMBL" id="AGUD01000018">
    <property type="protein sequence ID" value="EHN12589.1"/>
    <property type="molecule type" value="Genomic_DNA"/>
</dbReference>
<comment type="caution">
    <text evidence="3">The sequence shown here is derived from an EMBL/GenBank/DDBJ whole genome shotgun (WGS) entry which is preliminary data.</text>
</comment>
<reference evidence="3 4" key="1">
    <citation type="journal article" date="2013" name="Biodegradation">
        <title>Quantitative proteomic analysis of ibuprofen-degrading Patulibacter sp. strain I11.</title>
        <authorList>
            <person name="Almeida B."/>
            <person name="Kjeldal H."/>
            <person name="Lolas I."/>
            <person name="Knudsen A.D."/>
            <person name="Carvalho G."/>
            <person name="Nielsen K.L."/>
            <person name="Barreto Crespo M.T."/>
            <person name="Stensballe A."/>
            <person name="Nielsen J.L."/>
        </authorList>
    </citation>
    <scope>NUCLEOTIDE SEQUENCE [LARGE SCALE GENOMIC DNA]</scope>
    <source>
        <strain evidence="3 4">I11</strain>
    </source>
</reference>
<dbReference type="Proteomes" id="UP000005143">
    <property type="component" value="Unassembled WGS sequence"/>
</dbReference>
<dbReference type="InterPro" id="IPR000873">
    <property type="entry name" value="AMP-dep_synth/lig_dom"/>
</dbReference>
<dbReference type="Pfam" id="PF00501">
    <property type="entry name" value="AMP-binding"/>
    <property type="match status" value="1"/>
</dbReference>
<dbReference type="PANTHER" id="PTHR43845">
    <property type="entry name" value="BLR5969 PROTEIN"/>
    <property type="match status" value="1"/>
</dbReference>
<name>H0E169_9ACTN</name>
<dbReference type="PATRIC" id="fig|1097667.3.peg.527"/>
<evidence type="ECO:0000313" key="4">
    <source>
        <dbReference type="Proteomes" id="UP000005143"/>
    </source>
</evidence>
<dbReference type="AlphaFoldDB" id="H0E169"/>
<dbReference type="Gene3D" id="3.40.50.12780">
    <property type="entry name" value="N-terminal domain of ligase-like"/>
    <property type="match status" value="1"/>
</dbReference>
<sequence length="411" mass="45105">MTEIQAPPARTTFPLEHQLYGRLERLEDASLLTPDALAAWTNANPVDATVTEFGECPRCYFQTSGTSGQSKRIPFTAADLEAQIDHEARSFAVAGLTAEDRVMTLASPPPSLSAWATVAGSERLGAEALNSSYVDFDRILDAGRGAEVTFVFGTPLMLELIGRMTEETFGPVDEVFPNLRAGILYGDVLPPAVERRVRRYWPIDIRLLYGSVEADVIAMSCPDGDRTMHVMDKVVVELLIDGASDPVRVEECPDGTRGEVIVSDLDRELLPLIRYATGDIVQVHRSRCGCGRGEPRLSVLGRRKNELRLGGRALHEMELHAVTDAVLGDRLHDWQLDVDRHGRPDVHAALRVSCRGAVAGDVAGQLRERLVALGALVAEQAERVLEVVIDEPSDEQRAPDGDVKADRIRFR</sequence>